<protein>
    <submittedName>
        <fullName evidence="1">Uncharacterized protein</fullName>
    </submittedName>
</protein>
<dbReference type="Proteomes" id="UP001152320">
    <property type="component" value="Chromosome 16"/>
</dbReference>
<reference evidence="1" key="1">
    <citation type="submission" date="2021-10" db="EMBL/GenBank/DDBJ databases">
        <title>Tropical sea cucumber genome reveals ecological adaptation and Cuvierian tubules defense mechanism.</title>
        <authorList>
            <person name="Chen T."/>
        </authorList>
    </citation>
    <scope>NUCLEOTIDE SEQUENCE</scope>
    <source>
        <strain evidence="1">Nanhai2018</strain>
        <tissue evidence="1">Muscle</tissue>
    </source>
</reference>
<accession>A0A9Q0YRH7</accession>
<keyword evidence="2" id="KW-1185">Reference proteome</keyword>
<sequence>MSSENCNFGLFHDILSPDLGQQGWRGCERGHFPFPISVTLGRGGIEMCVILYEKDRSLRFCRKDKIRNINELDSNVSMKMDI</sequence>
<dbReference type="AlphaFoldDB" id="A0A9Q0YRH7"/>
<organism evidence="1 2">
    <name type="scientific">Holothuria leucospilota</name>
    <name type="common">Black long sea cucumber</name>
    <name type="synonym">Mertensiothuria leucospilota</name>
    <dbReference type="NCBI Taxonomy" id="206669"/>
    <lineage>
        <taxon>Eukaryota</taxon>
        <taxon>Metazoa</taxon>
        <taxon>Echinodermata</taxon>
        <taxon>Eleutherozoa</taxon>
        <taxon>Echinozoa</taxon>
        <taxon>Holothuroidea</taxon>
        <taxon>Aspidochirotacea</taxon>
        <taxon>Aspidochirotida</taxon>
        <taxon>Holothuriidae</taxon>
        <taxon>Holothuria</taxon>
    </lineage>
</organism>
<gene>
    <name evidence="1" type="ORF">HOLleu_32317</name>
</gene>
<dbReference type="EMBL" id="JAIZAY010000016">
    <property type="protein sequence ID" value="KAJ8027233.1"/>
    <property type="molecule type" value="Genomic_DNA"/>
</dbReference>
<proteinExistence type="predicted"/>
<comment type="caution">
    <text evidence="1">The sequence shown here is derived from an EMBL/GenBank/DDBJ whole genome shotgun (WGS) entry which is preliminary data.</text>
</comment>
<name>A0A9Q0YRH7_HOLLE</name>
<evidence type="ECO:0000313" key="2">
    <source>
        <dbReference type="Proteomes" id="UP001152320"/>
    </source>
</evidence>
<evidence type="ECO:0000313" key="1">
    <source>
        <dbReference type="EMBL" id="KAJ8027233.1"/>
    </source>
</evidence>